<protein>
    <recommendedName>
        <fullName evidence="4 7">Flagellar hook-associated protein 1</fullName>
        <shortName evidence="7">HAP1</shortName>
    </recommendedName>
</protein>
<dbReference type="Proteomes" id="UP000036356">
    <property type="component" value="Unassembled WGS sequence"/>
</dbReference>
<evidence type="ECO:0000256" key="5">
    <source>
        <dbReference type="ARBA" id="ARBA00022525"/>
    </source>
</evidence>
<dbReference type="PANTHER" id="PTHR30033">
    <property type="entry name" value="FLAGELLAR HOOK-ASSOCIATED PROTEIN 1"/>
    <property type="match status" value="1"/>
</dbReference>
<dbReference type="EMBL" id="LDZY01000006">
    <property type="protein sequence ID" value="KLU65885.1"/>
    <property type="molecule type" value="Genomic_DNA"/>
</dbReference>
<dbReference type="Pfam" id="PF22638">
    <property type="entry name" value="FlgK_D1"/>
    <property type="match status" value="1"/>
</dbReference>
<feature type="coiled-coil region" evidence="8">
    <location>
        <begin position="174"/>
        <end position="201"/>
    </location>
</feature>
<dbReference type="InterPro" id="IPR010930">
    <property type="entry name" value="Flg_bb/hook_C_dom"/>
</dbReference>
<dbReference type="PANTHER" id="PTHR30033:SF1">
    <property type="entry name" value="FLAGELLAR HOOK-ASSOCIATED PROTEIN 1"/>
    <property type="match status" value="1"/>
</dbReference>
<evidence type="ECO:0000256" key="1">
    <source>
        <dbReference type="ARBA" id="ARBA00004365"/>
    </source>
</evidence>
<dbReference type="PRINTS" id="PR01005">
    <property type="entry name" value="FLGHOOKAP1"/>
</dbReference>
<keyword evidence="12" id="KW-0282">Flagellum</keyword>
<dbReference type="InterPro" id="IPR053927">
    <property type="entry name" value="FlgK_helical"/>
</dbReference>
<evidence type="ECO:0000256" key="6">
    <source>
        <dbReference type="ARBA" id="ARBA00023143"/>
    </source>
</evidence>
<evidence type="ECO:0000256" key="3">
    <source>
        <dbReference type="ARBA" id="ARBA00009677"/>
    </source>
</evidence>
<feature type="domain" description="Flagellar basal-body/hook protein C-terminal" evidence="10">
    <location>
        <begin position="473"/>
        <end position="509"/>
    </location>
</feature>
<dbReference type="PATRIC" id="fig|476652.3.peg.1988"/>
<evidence type="ECO:0000313" key="12">
    <source>
        <dbReference type="EMBL" id="KLU65885.1"/>
    </source>
</evidence>
<evidence type="ECO:0000259" key="11">
    <source>
        <dbReference type="Pfam" id="PF22638"/>
    </source>
</evidence>
<evidence type="ECO:0000259" key="10">
    <source>
        <dbReference type="Pfam" id="PF06429"/>
    </source>
</evidence>
<gene>
    <name evidence="7 12" type="primary">flgK</name>
    <name evidence="12" type="ORF">DEAC_c19210</name>
</gene>
<dbReference type="Pfam" id="PF06429">
    <property type="entry name" value="Flg_bbr_C"/>
    <property type="match status" value="1"/>
</dbReference>
<evidence type="ECO:0000313" key="13">
    <source>
        <dbReference type="Proteomes" id="UP000036356"/>
    </source>
</evidence>
<keyword evidence="12" id="KW-0966">Cell projection</keyword>
<proteinExistence type="inferred from homology"/>
<dbReference type="GO" id="GO:0005576">
    <property type="term" value="C:extracellular region"/>
    <property type="evidence" value="ECO:0007669"/>
    <property type="project" value="UniProtKB-SubCell"/>
</dbReference>
<keyword evidence="8" id="KW-0175">Coiled coil</keyword>
<comment type="caution">
    <text evidence="12">The sequence shown here is derived from an EMBL/GenBank/DDBJ whole genome shotgun (WGS) entry which is preliminary data.</text>
</comment>
<dbReference type="InterPro" id="IPR002371">
    <property type="entry name" value="FlgK"/>
</dbReference>
<dbReference type="Pfam" id="PF00460">
    <property type="entry name" value="Flg_bb_rod"/>
    <property type="match status" value="1"/>
</dbReference>
<sequence length="517" mass="54857">MTSTFFGLEIARRALNAQQAALNVTSNNISNANTTGYSRQIANLTETTPYTIWATGKDESLGSGVAMDTVTRARDKFVDMQLRNETSKQQYWTSRETSLTNIQSDMNEASSTGSGSGLSSDLNSFWTAWSDLSTDPQNSGSRAVVQETGVTLTDAFHSVYNQLKTEQSNTDSDINDQVSKINSYSKQIAALTQQIQEAERTGDNPNSLLDSRDNLIDELSKIVNVNVKESRSTDPNSNANVTDFELDIGDGSQVLVSNDRAYQLATSSNTSGIGGNTITSIKWANSYYLPDGTQVTIDSSDPHAAQAGTNLSLASGTGTLQSDIDIRDKDIPDLVSKYNTLAQGIVTAVNGIYNPSGTGTNFFNGTDTTAGDIALDSSVDTEYDTNVNNIVAGTSGSGDGSIASAIANLSSGWSTLSGTALSNLESEFGSASSLGGYYDSTVSGFGVKVQEATGMKTGEDTLVTNLTNQRDSVSGVSLDEEMTNMIQFQKSYTAAARVVTTLDDMLNTIVTGLGVTR</sequence>
<feature type="domain" description="Flagellar hook-associated protein FlgK helical" evidence="11">
    <location>
        <begin position="109"/>
        <end position="353"/>
    </location>
</feature>
<dbReference type="STRING" id="476652.DEAC_c19210"/>
<evidence type="ECO:0000256" key="2">
    <source>
        <dbReference type="ARBA" id="ARBA00004613"/>
    </source>
</evidence>
<dbReference type="PROSITE" id="PS00588">
    <property type="entry name" value="FLAGELLA_BB_ROD"/>
    <property type="match status" value="1"/>
</dbReference>
<reference evidence="12 13" key="1">
    <citation type="submission" date="2015-06" db="EMBL/GenBank/DDBJ databases">
        <title>Draft genome of the moderately acidophilic sulfate reducer Candidatus Desulfosporosinus acididurans strain M1.</title>
        <authorList>
            <person name="Poehlein A."/>
            <person name="Petzsch P."/>
            <person name="Johnson B.D."/>
            <person name="Schloemann M."/>
            <person name="Daniel R."/>
            <person name="Muehling M."/>
        </authorList>
    </citation>
    <scope>NUCLEOTIDE SEQUENCE [LARGE SCALE GENOMIC DNA]</scope>
    <source>
        <strain evidence="12 13">M1</strain>
    </source>
</reference>
<evidence type="ECO:0000256" key="8">
    <source>
        <dbReference type="SAM" id="Coils"/>
    </source>
</evidence>
<dbReference type="GO" id="GO:0005198">
    <property type="term" value="F:structural molecule activity"/>
    <property type="evidence" value="ECO:0007669"/>
    <property type="project" value="UniProtKB-UniRule"/>
</dbReference>
<comment type="similarity">
    <text evidence="3 7">Belongs to the flagella basal body rod proteins family.</text>
</comment>
<name>A0A0J1FQV9_9FIRM</name>
<keyword evidence="5 7" id="KW-0964">Secreted</keyword>
<dbReference type="InterPro" id="IPR019776">
    <property type="entry name" value="Flagellar_basal_body_rod_CS"/>
</dbReference>
<dbReference type="RefSeq" id="WP_047809813.1">
    <property type="nucleotide sequence ID" value="NZ_LDZY01000006.1"/>
</dbReference>
<dbReference type="InterPro" id="IPR001444">
    <property type="entry name" value="Flag_bb_rod_N"/>
</dbReference>
<evidence type="ECO:0000256" key="7">
    <source>
        <dbReference type="RuleBase" id="RU362065"/>
    </source>
</evidence>
<evidence type="ECO:0000259" key="9">
    <source>
        <dbReference type="Pfam" id="PF00460"/>
    </source>
</evidence>
<comment type="subcellular location">
    <subcellularLocation>
        <location evidence="1 7">Bacterial flagellum</location>
    </subcellularLocation>
    <subcellularLocation>
        <location evidence="2 7">Secreted</location>
    </subcellularLocation>
</comment>
<keyword evidence="13" id="KW-1185">Reference proteome</keyword>
<keyword evidence="12" id="KW-0969">Cilium</keyword>
<keyword evidence="6 7" id="KW-0975">Bacterial flagellum</keyword>
<organism evidence="12 13">
    <name type="scientific">Desulfosporosinus acididurans</name>
    <dbReference type="NCBI Taxonomy" id="476652"/>
    <lineage>
        <taxon>Bacteria</taxon>
        <taxon>Bacillati</taxon>
        <taxon>Bacillota</taxon>
        <taxon>Clostridia</taxon>
        <taxon>Eubacteriales</taxon>
        <taxon>Desulfitobacteriaceae</taxon>
        <taxon>Desulfosporosinus</taxon>
    </lineage>
</organism>
<dbReference type="SUPFAM" id="SSF64518">
    <property type="entry name" value="Phase 1 flagellin"/>
    <property type="match status" value="1"/>
</dbReference>
<dbReference type="GO" id="GO:0009424">
    <property type="term" value="C:bacterial-type flagellum hook"/>
    <property type="evidence" value="ECO:0007669"/>
    <property type="project" value="UniProtKB-UniRule"/>
</dbReference>
<dbReference type="GO" id="GO:0044780">
    <property type="term" value="P:bacterial-type flagellum assembly"/>
    <property type="evidence" value="ECO:0007669"/>
    <property type="project" value="InterPro"/>
</dbReference>
<evidence type="ECO:0000256" key="4">
    <source>
        <dbReference type="ARBA" id="ARBA00016244"/>
    </source>
</evidence>
<feature type="domain" description="Flagellar basal body rod protein N-terminal" evidence="9">
    <location>
        <begin position="8"/>
        <end position="37"/>
    </location>
</feature>
<accession>A0A0J1FQV9</accession>
<dbReference type="AlphaFoldDB" id="A0A0J1FQV9"/>
<dbReference type="NCBIfam" id="TIGR02492">
    <property type="entry name" value="flgK_ends"/>
    <property type="match status" value="1"/>
</dbReference>